<dbReference type="Proteomes" id="UP001500320">
    <property type="component" value="Unassembled WGS sequence"/>
</dbReference>
<evidence type="ECO:0000313" key="2">
    <source>
        <dbReference type="Proteomes" id="UP001500320"/>
    </source>
</evidence>
<sequence>MSKELEYIMKLLDEYFEEEFDCDHEELKQLEEILRKIEYALNYCRIGDY</sequence>
<organism evidence="1 2">
    <name type="scientific">Planomonospora alba</name>
    <dbReference type="NCBI Taxonomy" id="161354"/>
    <lineage>
        <taxon>Bacteria</taxon>
        <taxon>Bacillati</taxon>
        <taxon>Actinomycetota</taxon>
        <taxon>Actinomycetes</taxon>
        <taxon>Streptosporangiales</taxon>
        <taxon>Streptosporangiaceae</taxon>
        <taxon>Planomonospora</taxon>
    </lineage>
</organism>
<gene>
    <name evidence="1" type="ORF">GCM10010466_60900</name>
</gene>
<dbReference type="EMBL" id="BAAAUT010000071">
    <property type="protein sequence ID" value="GAA3161723.1"/>
    <property type="molecule type" value="Genomic_DNA"/>
</dbReference>
<proteinExistence type="predicted"/>
<accession>A0ABP6NY70</accession>
<comment type="caution">
    <text evidence="1">The sequence shown here is derived from an EMBL/GenBank/DDBJ whole genome shotgun (WGS) entry which is preliminary data.</text>
</comment>
<protein>
    <submittedName>
        <fullName evidence="1">Uncharacterized protein</fullName>
    </submittedName>
</protein>
<reference evidence="2" key="1">
    <citation type="journal article" date="2019" name="Int. J. Syst. Evol. Microbiol.">
        <title>The Global Catalogue of Microorganisms (GCM) 10K type strain sequencing project: providing services to taxonomists for standard genome sequencing and annotation.</title>
        <authorList>
            <consortium name="The Broad Institute Genomics Platform"/>
            <consortium name="The Broad Institute Genome Sequencing Center for Infectious Disease"/>
            <person name="Wu L."/>
            <person name="Ma J."/>
        </authorList>
    </citation>
    <scope>NUCLEOTIDE SEQUENCE [LARGE SCALE GENOMIC DNA]</scope>
    <source>
        <strain evidence="2">JCM 9373</strain>
    </source>
</reference>
<name>A0ABP6NY70_9ACTN</name>
<evidence type="ECO:0000313" key="1">
    <source>
        <dbReference type="EMBL" id="GAA3161723.1"/>
    </source>
</evidence>
<keyword evidence="2" id="KW-1185">Reference proteome</keyword>